<sequence>PPMDEPPLVIISPQSWHISIGSPLPFMCRLSY</sequence>
<feature type="non-terminal residue" evidence="1">
    <location>
        <position position="1"/>
    </location>
</feature>
<protein>
    <submittedName>
        <fullName evidence="1">Stomatin (EPB72)-like 3</fullName>
    </submittedName>
</protein>
<reference evidence="1" key="1">
    <citation type="submission" date="2016-05" db="EMBL/GenBank/DDBJ databases">
        <authorList>
            <person name="Lavstsen T."/>
            <person name="Jespersen J.S."/>
        </authorList>
    </citation>
    <scope>NUCLEOTIDE SEQUENCE</scope>
    <source>
        <tissue evidence="1">Brain</tissue>
    </source>
</reference>
<organism evidence="1">
    <name type="scientific">Nothobranchius rachovii</name>
    <name type="common">bluefin notho</name>
    <dbReference type="NCBI Taxonomy" id="451742"/>
    <lineage>
        <taxon>Eukaryota</taxon>
        <taxon>Metazoa</taxon>
        <taxon>Chordata</taxon>
        <taxon>Craniata</taxon>
        <taxon>Vertebrata</taxon>
        <taxon>Euteleostomi</taxon>
        <taxon>Actinopterygii</taxon>
        <taxon>Neopterygii</taxon>
        <taxon>Teleostei</taxon>
        <taxon>Neoteleostei</taxon>
        <taxon>Acanthomorphata</taxon>
        <taxon>Ovalentaria</taxon>
        <taxon>Atherinomorphae</taxon>
        <taxon>Cyprinodontiformes</taxon>
        <taxon>Nothobranchiidae</taxon>
        <taxon>Nothobranchius</taxon>
    </lineage>
</organism>
<dbReference type="EMBL" id="HAEH01013262">
    <property type="protein sequence ID" value="SBR96944.1"/>
    <property type="molecule type" value="Transcribed_RNA"/>
</dbReference>
<reference evidence="1" key="2">
    <citation type="submission" date="2016-06" db="EMBL/GenBank/DDBJ databases">
        <title>The genome of a short-lived fish provides insights into sex chromosome evolution and the genetic control of aging.</title>
        <authorList>
            <person name="Reichwald K."/>
            <person name="Felder M."/>
            <person name="Petzold A."/>
            <person name="Koch P."/>
            <person name="Groth M."/>
            <person name="Platzer M."/>
        </authorList>
    </citation>
    <scope>NUCLEOTIDE SEQUENCE</scope>
    <source>
        <tissue evidence="1">Brain</tissue>
    </source>
</reference>
<evidence type="ECO:0000313" key="1">
    <source>
        <dbReference type="EMBL" id="SBR96944.1"/>
    </source>
</evidence>
<dbReference type="AlphaFoldDB" id="A0A1A8QV90"/>
<accession>A0A1A8QV90</accession>
<name>A0A1A8QV90_9TELE</name>
<gene>
    <name evidence="1" type="primary">STOML3</name>
</gene>
<proteinExistence type="predicted"/>